<feature type="region of interest" description="Disordered" evidence="9">
    <location>
        <begin position="1438"/>
        <end position="1463"/>
    </location>
</feature>
<dbReference type="SMART" id="SM00827">
    <property type="entry name" value="PKS_AT"/>
    <property type="match status" value="1"/>
</dbReference>
<dbReference type="Pfam" id="PF00109">
    <property type="entry name" value="ketoacyl-synt"/>
    <property type="match status" value="1"/>
</dbReference>
<dbReference type="InterPro" id="IPR050091">
    <property type="entry name" value="PKS_NRPS_Biosynth_Enz"/>
</dbReference>
<evidence type="ECO:0000259" key="10">
    <source>
        <dbReference type="PROSITE" id="PS50075"/>
    </source>
</evidence>
<organism evidence="13 14">
    <name type="scientific">Diaporthe eres</name>
    <name type="common">Phomopsis oblonga</name>
    <dbReference type="NCBI Taxonomy" id="83184"/>
    <lineage>
        <taxon>Eukaryota</taxon>
        <taxon>Fungi</taxon>
        <taxon>Dikarya</taxon>
        <taxon>Ascomycota</taxon>
        <taxon>Pezizomycotina</taxon>
        <taxon>Sordariomycetes</taxon>
        <taxon>Sordariomycetidae</taxon>
        <taxon>Diaporthales</taxon>
        <taxon>Diaporthaceae</taxon>
        <taxon>Diaporthe</taxon>
        <taxon>Diaporthe eres species complex</taxon>
    </lineage>
</organism>
<dbReference type="SUPFAM" id="SSF47336">
    <property type="entry name" value="ACP-like"/>
    <property type="match status" value="1"/>
</dbReference>
<dbReference type="Pfam" id="PF08240">
    <property type="entry name" value="ADH_N"/>
    <property type="match status" value="1"/>
</dbReference>
<keyword evidence="2" id="KW-0597">Phosphoprotein</keyword>
<dbReference type="Proteomes" id="UP001430848">
    <property type="component" value="Unassembled WGS sequence"/>
</dbReference>
<accession>A0ABR1P2C5</accession>
<dbReference type="Pfam" id="PF23114">
    <property type="entry name" value="NAD-bd_HRPKS_sdrA"/>
    <property type="match status" value="1"/>
</dbReference>
<dbReference type="InterPro" id="IPR001227">
    <property type="entry name" value="Ac_transferase_dom_sf"/>
</dbReference>
<dbReference type="InterPro" id="IPR032821">
    <property type="entry name" value="PKS_assoc"/>
</dbReference>
<dbReference type="InterPro" id="IPR016039">
    <property type="entry name" value="Thiolase-like"/>
</dbReference>
<feature type="compositionally biased region" description="Polar residues" evidence="9">
    <location>
        <begin position="1443"/>
        <end position="1453"/>
    </location>
</feature>
<dbReference type="InterPro" id="IPR014030">
    <property type="entry name" value="Ketoacyl_synth_N"/>
</dbReference>
<dbReference type="SMART" id="SM00823">
    <property type="entry name" value="PKS_PP"/>
    <property type="match status" value="1"/>
</dbReference>
<feature type="region of interest" description="N-terminal hotdog fold" evidence="8">
    <location>
        <begin position="938"/>
        <end position="1075"/>
    </location>
</feature>
<evidence type="ECO:0000256" key="9">
    <source>
        <dbReference type="SAM" id="MobiDB-lite"/>
    </source>
</evidence>
<sequence>MSPKYQQDPIAIVGFACRLPGGNKTPSKLWDFLEQGKVASNKVPASRFNIDGHWDGSHKPGTMRPLGGMFLDDVDLADFDASFFEISGTEAVAMDPNQRQMLEVVYEGLENAGITLEQVNGKPIACFVGAYSSDYGDMQNRDPDDRPANNAIGVGRAIMANRISYFLNIKGPSITIDTACSGSLVGLDVACRVLQSGEVDAAIVATSNFYLNPDHVIDAGNVGQAHSPSGLCHTFDIDADGYVKAEAVSCVIVKRLSDAVRDRDPIRAVIRGLASNSNGRTGGIASPSAEAQAAAIRSAYANAGIDNLNDTQYLECHGTGTQAGDPTEVRGAGYAFANTREEASAQIKSNVGHAEPAAGISGLIKTVLSIEHGMIPGTPLFKEPSPKIDFAGNKVKASRTMIPWPDVAGKVRRASINSFGYGGANAHAIIEQAREVDRAHHVASLVSADDVLSFDCDGPDSSSANPKQGSPHVLLLSANDASSLKANIEALCKHLANPRVRVSLPDLAYTLSERRSRLWHRAFVATSTTDINASDFFIGKKSLQQPRVGFVFTGQGAQWPQMGKDLVRLFPRVREILRELDKALQGVQNPPTWSLERELTEPRSADHVRQPEFSQPLVTAIQLCLLDVLRSWGIRPSSTVGHSSGEIAAAYAAGLLDRGAAIKCAFYRGRAAVNCRDDAERDVGMLAVGLGTDAVAPFLSTFEGRAWIACFNSPSSLTISGKTDALDALAHEIKAAGHFARRLQVDLAYHSELMGIIGDEYESLLNKDGGIDASSASPSSTLPSMFSSVTSLKLTEATPTDSLYWKTNMVSPVRFEQAVRGMLSQPDGQSPEILIEVEPSGALAGPVSQILKSLPNGSEISYAASWTRGPDAIKALYGVAGRMSVLGASVNFTDVNGYSGQTVRTIVDLPNYSWNHSVKYWHESAASKDWRFRQFITHDLIGSKIFGTSWHNPTWRKHLMLDDVPWLRDHKMGPDVLIPGAGLATMAIEAMFQKHCALNPDKAIESSNDLAYQLRNVRFDRALVVEEGKEAVILLTLAKVPGSKDWHEFRISTTTKEDVVIDHCFGLVRVIDPIDDRLTGPDMEPLRQPQPFTLWYKAQREAGMGFGPSFKKVTSLEAVSGERSCRAMVDLTPPPSKWDPQSYYPFHPAVLDACLQVAMPANASNERSLVKDVIVPGIVNDAIINRVPRDMREGLAVARSGYTGRGRPDQAKSIISDISVYDPATGAVLMKVKGLNYVKLDVVLEPDPHTLNHVVWQPDVTLLTQDQLVRLAPRQESPKASKLDAIINLVAHKKPMLNVLEVNIGDEDAKSVWFETDDMSPRLAYVQYDFASPNAETLVSAQSQYEQHRHTAFHLASLDKESLGLGFLYDLVILKARRTVHAALDDVLSRAKKLLSAGGFALLVDLAENAGPGPAAPQVLNNGLESDEEVLETPALETPGSFYATSGTSSDVETTASSASSMASDYSTVKKSQKAHRNTNDGAWCGVNPCELINRDQERVGGFDSVLKVIDHTDRRDRLVHYLCYNGSAEQFTSGNVVVVSLADETLPCPETLQKTLEAAGWTVTDHGAKFDAQGLASLPSDAVLLVVDEMSSPVLANIDSRQWDALKSLVASGHPLLWVTKGSQYQVTDPNNALVHGLFRVARREDNTARLATLDVQSSTSPDTSWAVDRVMRLMAGGETGETEFAEHNGVLHVQRVVPDGKLNAFKRAEVERPEPVVKGLHATDVMVQIRAEKIGSLELTWCENHVSEMPVAPGFVDVEVMAVGVNFKDVATTMGIVPENEYMIGCECSGIVKRLGAGVNKFKIGDRVAVMRSGTYANRLQTPVERAHAIPSWMSFEDAATIPLVYMTALYSMFHLGGLEEGQSVLIHSAAGGVGLAAIQLAQYKKAEVFVTVGTDEKRDFLSKTFGIPTNRMFSSRSTKFAAEIMAETGGRGVDVILNSLTGELLDASWRILADGGNMVEIGKRDIVDRNTLAMEPFDRNCSFRAIDLSYTKHVKDKLVEKLLSEIFALVEARHVGPIHPIIPFGFDKVPAALAYIRRGQHIGKIVITQGGDDVQVPIRPALRALELRPDPDITYLIVGGLKGLCGSVAVHLARHGARNIVVCNRSGVGDDASARIVRGCLSYGCHITEAKGDVADLEFVRHVFQSVAPRRIAGVIQGAMVLRDKPYETMTVDDYHQALQPKVRGTWNLHQVAQEHLEGLDFFTLLSSVSGVVGNKGQANYAAANTFLDAFASFRRAQGLVAHSVDLGAIEDIGYIAEQGGSLEARFDKRQWTPINEGSLRRLIGYSVLQQDSKNPISRSSAAQLIAGITFPLPNDGSSDLAGDARFAYLFNSGSNAAAAGEDEGAGSGGDGPVDQAVRAFKLRQASGSEDATALAKACIVPVALQVAKVLRLETEVEPGKPLAAYGLDSLSAVELRGWIRSKLGAELSTLDITNARSLVALCEKAVSKLPRPAKELAS</sequence>
<dbReference type="InterPro" id="IPR036736">
    <property type="entry name" value="ACP-like_sf"/>
</dbReference>
<proteinExistence type="predicted"/>
<feature type="domain" description="PKS/mFAS DH" evidence="12">
    <location>
        <begin position="938"/>
        <end position="1246"/>
    </location>
</feature>
<dbReference type="InterPro" id="IPR020806">
    <property type="entry name" value="PKS_PP-bd"/>
</dbReference>
<gene>
    <name evidence="13" type="ORF">SLS63_008703</name>
</gene>
<dbReference type="Pfam" id="PF02801">
    <property type="entry name" value="Ketoacyl-synt_C"/>
    <property type="match status" value="1"/>
</dbReference>
<dbReference type="EMBL" id="JAKNSF020000057">
    <property type="protein sequence ID" value="KAK7724446.1"/>
    <property type="molecule type" value="Genomic_DNA"/>
</dbReference>
<dbReference type="Gene3D" id="1.10.1200.10">
    <property type="entry name" value="ACP-like"/>
    <property type="match status" value="1"/>
</dbReference>
<reference evidence="13 14" key="1">
    <citation type="submission" date="2024-02" db="EMBL/GenBank/DDBJ databases">
        <title>De novo assembly and annotation of 12 fungi associated with fruit tree decline syndrome in Ontario, Canada.</title>
        <authorList>
            <person name="Sulman M."/>
            <person name="Ellouze W."/>
            <person name="Ilyukhin E."/>
        </authorList>
    </citation>
    <scope>NUCLEOTIDE SEQUENCE [LARGE SCALE GENOMIC DNA]</scope>
    <source>
        <strain evidence="13 14">M169</strain>
    </source>
</reference>
<evidence type="ECO:0000256" key="4">
    <source>
        <dbReference type="ARBA" id="ARBA00022857"/>
    </source>
</evidence>
<dbReference type="PANTHER" id="PTHR43775">
    <property type="entry name" value="FATTY ACID SYNTHASE"/>
    <property type="match status" value="1"/>
</dbReference>
<dbReference type="InterPro" id="IPR029063">
    <property type="entry name" value="SAM-dependent_MTases_sf"/>
</dbReference>
<dbReference type="SUPFAM" id="SSF51735">
    <property type="entry name" value="NAD(P)-binding Rossmann-fold domains"/>
    <property type="match status" value="3"/>
</dbReference>
<feature type="active site" description="Proton donor; for dehydratase activity" evidence="8">
    <location>
        <position position="1152"/>
    </location>
</feature>
<feature type="compositionally biased region" description="Low complexity" evidence="9">
    <location>
        <begin position="1454"/>
        <end position="1463"/>
    </location>
</feature>
<dbReference type="Gene3D" id="3.40.47.10">
    <property type="match status" value="1"/>
</dbReference>
<feature type="region of interest" description="C-terminal hotdog fold" evidence="8">
    <location>
        <begin position="1087"/>
        <end position="1246"/>
    </location>
</feature>
<dbReference type="Gene3D" id="3.40.366.10">
    <property type="entry name" value="Malonyl-Coenzyme A Acyl Carrier Protein, domain 2"/>
    <property type="match status" value="1"/>
</dbReference>
<dbReference type="InterPro" id="IPR006162">
    <property type="entry name" value="Ppantetheine_attach_site"/>
</dbReference>
<dbReference type="Gene3D" id="3.10.129.110">
    <property type="entry name" value="Polyketide synthase dehydratase"/>
    <property type="match status" value="1"/>
</dbReference>
<dbReference type="Pfam" id="PF21089">
    <property type="entry name" value="PKS_DH_N"/>
    <property type="match status" value="1"/>
</dbReference>
<dbReference type="Pfam" id="PF00698">
    <property type="entry name" value="Acyl_transf_1"/>
    <property type="match status" value="1"/>
</dbReference>
<dbReference type="PROSITE" id="PS00012">
    <property type="entry name" value="PHOSPHOPANTETHEINE"/>
    <property type="match status" value="1"/>
</dbReference>
<dbReference type="SUPFAM" id="SSF52151">
    <property type="entry name" value="FabD/lysophospholipase-like"/>
    <property type="match status" value="1"/>
</dbReference>
<dbReference type="SMART" id="SM00829">
    <property type="entry name" value="PKS_ER"/>
    <property type="match status" value="1"/>
</dbReference>
<feature type="active site" description="Proton acceptor; for dehydratase activity" evidence="8">
    <location>
        <position position="970"/>
    </location>
</feature>
<dbReference type="PROSITE" id="PS52019">
    <property type="entry name" value="PKS_MFAS_DH"/>
    <property type="match status" value="1"/>
</dbReference>
<keyword evidence="1" id="KW-0596">Phosphopantetheine</keyword>
<protein>
    <submittedName>
        <fullName evidence="13">Type I Iterative PKS</fullName>
    </submittedName>
</protein>
<dbReference type="InterPro" id="IPR009081">
    <property type="entry name" value="PP-bd_ACP"/>
</dbReference>
<dbReference type="SMART" id="SM00825">
    <property type="entry name" value="PKS_KS"/>
    <property type="match status" value="1"/>
</dbReference>
<dbReference type="SMART" id="SM00826">
    <property type="entry name" value="PKS_DH"/>
    <property type="match status" value="1"/>
</dbReference>
<dbReference type="InterPro" id="IPR020807">
    <property type="entry name" value="PKS_DH"/>
</dbReference>
<dbReference type="Gene3D" id="3.40.50.150">
    <property type="entry name" value="Vaccinia Virus protein VP39"/>
    <property type="match status" value="1"/>
</dbReference>
<dbReference type="SUPFAM" id="SSF53901">
    <property type="entry name" value="Thiolase-like"/>
    <property type="match status" value="1"/>
</dbReference>
<dbReference type="InterPro" id="IPR014031">
    <property type="entry name" value="Ketoacyl_synth_C"/>
</dbReference>
<evidence type="ECO:0000256" key="6">
    <source>
        <dbReference type="ARBA" id="ARBA00023268"/>
    </source>
</evidence>
<evidence type="ECO:0000256" key="5">
    <source>
        <dbReference type="ARBA" id="ARBA00023002"/>
    </source>
</evidence>
<evidence type="ECO:0000313" key="14">
    <source>
        <dbReference type="Proteomes" id="UP001430848"/>
    </source>
</evidence>
<dbReference type="Gene3D" id="3.90.180.10">
    <property type="entry name" value="Medium-chain alcohol dehydrogenases, catalytic domain"/>
    <property type="match status" value="1"/>
</dbReference>
<dbReference type="Pfam" id="PF00550">
    <property type="entry name" value="PP-binding"/>
    <property type="match status" value="1"/>
</dbReference>
<dbReference type="Pfam" id="PF14765">
    <property type="entry name" value="PS-DH"/>
    <property type="match status" value="1"/>
</dbReference>
<dbReference type="InterPro" id="IPR036291">
    <property type="entry name" value="NAD(P)-bd_dom_sf"/>
</dbReference>
<evidence type="ECO:0000256" key="3">
    <source>
        <dbReference type="ARBA" id="ARBA00022679"/>
    </source>
</evidence>
<keyword evidence="4" id="KW-0521">NADP</keyword>
<dbReference type="CDD" id="cd05195">
    <property type="entry name" value="enoyl_red"/>
    <property type="match status" value="1"/>
</dbReference>
<dbReference type="InterPro" id="IPR056501">
    <property type="entry name" value="NAD-bd_HRPKS_sdrA"/>
</dbReference>
<dbReference type="InterPro" id="IPR013154">
    <property type="entry name" value="ADH-like_N"/>
</dbReference>
<dbReference type="InterPro" id="IPR020841">
    <property type="entry name" value="PKS_Beta-ketoAc_synthase_dom"/>
</dbReference>
<dbReference type="CDD" id="cd00833">
    <property type="entry name" value="PKS"/>
    <property type="match status" value="1"/>
</dbReference>
<evidence type="ECO:0000256" key="1">
    <source>
        <dbReference type="ARBA" id="ARBA00022450"/>
    </source>
</evidence>
<feature type="domain" description="Ketosynthase family 3 (KS3)" evidence="11">
    <location>
        <begin position="7"/>
        <end position="432"/>
    </location>
</feature>
<evidence type="ECO:0000313" key="13">
    <source>
        <dbReference type="EMBL" id="KAK7724446.1"/>
    </source>
</evidence>
<comment type="caution">
    <text evidence="13">The sequence shown here is derived from an EMBL/GenBank/DDBJ whole genome shotgun (WGS) entry which is preliminary data.</text>
</comment>
<evidence type="ECO:0000256" key="7">
    <source>
        <dbReference type="ARBA" id="ARBA00023315"/>
    </source>
</evidence>
<keyword evidence="3" id="KW-0808">Transferase</keyword>
<evidence type="ECO:0000256" key="8">
    <source>
        <dbReference type="PROSITE-ProRule" id="PRU01363"/>
    </source>
</evidence>
<dbReference type="InterPro" id="IPR020843">
    <property type="entry name" value="ER"/>
</dbReference>
<dbReference type="Pfam" id="PF16197">
    <property type="entry name" value="KAsynt_C_assoc"/>
    <property type="match status" value="1"/>
</dbReference>
<keyword evidence="6" id="KW-0511">Multifunctional enzyme</keyword>
<dbReference type="InterPro" id="IPR011032">
    <property type="entry name" value="GroES-like_sf"/>
</dbReference>
<evidence type="ECO:0000259" key="12">
    <source>
        <dbReference type="PROSITE" id="PS52019"/>
    </source>
</evidence>
<dbReference type="InterPro" id="IPR016035">
    <property type="entry name" value="Acyl_Trfase/lysoPLipase"/>
</dbReference>
<evidence type="ECO:0000256" key="2">
    <source>
        <dbReference type="ARBA" id="ARBA00022553"/>
    </source>
</evidence>
<keyword evidence="5" id="KW-0560">Oxidoreductase</keyword>
<dbReference type="SUPFAM" id="SSF50129">
    <property type="entry name" value="GroES-like"/>
    <property type="match status" value="1"/>
</dbReference>
<dbReference type="PANTHER" id="PTHR43775:SF18">
    <property type="entry name" value="ENZYME, PUTATIVE (JCVI)-RELATED"/>
    <property type="match status" value="1"/>
</dbReference>
<feature type="domain" description="Carrier" evidence="10">
    <location>
        <begin position="2377"/>
        <end position="2453"/>
    </location>
</feature>
<dbReference type="Pfam" id="PF13602">
    <property type="entry name" value="ADH_zinc_N_2"/>
    <property type="match status" value="1"/>
</dbReference>
<dbReference type="InterPro" id="IPR014043">
    <property type="entry name" value="Acyl_transferase_dom"/>
</dbReference>
<keyword evidence="14" id="KW-1185">Reference proteome</keyword>
<dbReference type="InterPro" id="IPR016036">
    <property type="entry name" value="Malonyl_transacylase_ACP-bd"/>
</dbReference>
<dbReference type="SMART" id="SM00822">
    <property type="entry name" value="PKS_KR"/>
    <property type="match status" value="1"/>
</dbReference>
<dbReference type="SUPFAM" id="SSF55048">
    <property type="entry name" value="Probable ACP-binding domain of malonyl-CoA ACP transacylase"/>
    <property type="match status" value="1"/>
</dbReference>
<dbReference type="InterPro" id="IPR049900">
    <property type="entry name" value="PKS_mFAS_DH"/>
</dbReference>
<dbReference type="PROSITE" id="PS50075">
    <property type="entry name" value="CARRIER"/>
    <property type="match status" value="1"/>
</dbReference>
<dbReference type="InterPro" id="IPR057326">
    <property type="entry name" value="KR_dom"/>
</dbReference>
<dbReference type="InterPro" id="IPR049551">
    <property type="entry name" value="PKS_DH_C"/>
</dbReference>
<dbReference type="Pfam" id="PF08659">
    <property type="entry name" value="KR"/>
    <property type="match status" value="1"/>
</dbReference>
<dbReference type="Gene3D" id="3.40.50.720">
    <property type="entry name" value="NAD(P)-binding Rossmann-like Domain"/>
    <property type="match status" value="3"/>
</dbReference>
<dbReference type="InterPro" id="IPR013968">
    <property type="entry name" value="PKS_KR"/>
</dbReference>
<evidence type="ECO:0000259" key="11">
    <source>
        <dbReference type="PROSITE" id="PS52004"/>
    </source>
</evidence>
<keyword evidence="7" id="KW-0012">Acyltransferase</keyword>
<dbReference type="PROSITE" id="PS52004">
    <property type="entry name" value="KS3_2"/>
    <property type="match status" value="1"/>
</dbReference>
<dbReference type="InterPro" id="IPR042104">
    <property type="entry name" value="PKS_dehydratase_sf"/>
</dbReference>
<name>A0ABR1P2C5_DIAER</name>
<dbReference type="InterPro" id="IPR049552">
    <property type="entry name" value="PKS_DH_N"/>
</dbReference>